<sequence length="302" mass="33062">MTTLRLDERVQCVIRSEVNQRPRNEDSFQALVIPGQGGRGPLYLLMIADGMGGHAHGEDVSREGLRKMSTCLLEELLVAPSINPVGCFPPHTSHEVQSAIQLAICQANLYLHAMMKKNHWGVAGATLVLALIGCDRAWVANLGDSPLFHWHSSTGELTQVTEDHTVTHALLRSGQISPAMADHHAYKNVLELYLGCDRLPDPLPFYERHLREGDRLLLCSDGVSGGLSLATLQSILSRPLPLEALAEDLIQASLAAESTDNQTLILWQHPAPTPDLASSALTTVLEFSQTPLSRNTLVQPRW</sequence>
<evidence type="ECO:0000259" key="1">
    <source>
        <dbReference type="PROSITE" id="PS51746"/>
    </source>
</evidence>
<accession>A0ABD4T2F8</accession>
<protein>
    <submittedName>
        <fullName evidence="2">Protein phosphatase 2C domain-containing protein</fullName>
    </submittedName>
</protein>
<dbReference type="Pfam" id="PF13672">
    <property type="entry name" value="PP2C_2"/>
    <property type="match status" value="1"/>
</dbReference>
<dbReference type="CDD" id="cd00143">
    <property type="entry name" value="PP2Cc"/>
    <property type="match status" value="1"/>
</dbReference>
<dbReference type="InterPro" id="IPR001932">
    <property type="entry name" value="PPM-type_phosphatase-like_dom"/>
</dbReference>
<evidence type="ECO:0000313" key="3">
    <source>
        <dbReference type="Proteomes" id="UP000031561"/>
    </source>
</evidence>
<evidence type="ECO:0000313" key="2">
    <source>
        <dbReference type="EMBL" id="MCM1982839.1"/>
    </source>
</evidence>
<keyword evidence="3" id="KW-1185">Reference proteome</keyword>
<organism evidence="2 3">
    <name type="scientific">Lyngbya confervoides BDU141951</name>
    <dbReference type="NCBI Taxonomy" id="1574623"/>
    <lineage>
        <taxon>Bacteria</taxon>
        <taxon>Bacillati</taxon>
        <taxon>Cyanobacteriota</taxon>
        <taxon>Cyanophyceae</taxon>
        <taxon>Oscillatoriophycideae</taxon>
        <taxon>Oscillatoriales</taxon>
        <taxon>Microcoleaceae</taxon>
        <taxon>Lyngbya</taxon>
    </lineage>
</organism>
<gene>
    <name evidence="2" type="ORF">QQ91_0008385</name>
</gene>
<dbReference type="RefSeq" id="WP_166281495.1">
    <property type="nucleotide sequence ID" value="NZ_JTHE03000045.1"/>
</dbReference>
<dbReference type="EMBL" id="JTHE03000045">
    <property type="protein sequence ID" value="MCM1982839.1"/>
    <property type="molecule type" value="Genomic_DNA"/>
</dbReference>
<dbReference type="AlphaFoldDB" id="A0ABD4T2F8"/>
<reference evidence="2 3" key="1">
    <citation type="journal article" date="2015" name="Genome Announc.">
        <title>Draft Genome Sequence of Filamentous Marine Cyanobacterium Lyngbya confervoides Strain BDU141951.</title>
        <authorList>
            <person name="Chandrababunaidu M.M."/>
            <person name="Sen D."/>
            <person name="Tripathy S."/>
        </authorList>
    </citation>
    <scope>NUCLEOTIDE SEQUENCE [LARGE SCALE GENOMIC DNA]</scope>
    <source>
        <strain evidence="2 3">BDU141951</strain>
    </source>
</reference>
<dbReference type="SUPFAM" id="SSF81606">
    <property type="entry name" value="PP2C-like"/>
    <property type="match status" value="1"/>
</dbReference>
<feature type="domain" description="PPM-type phosphatase" evidence="1">
    <location>
        <begin position="11"/>
        <end position="269"/>
    </location>
</feature>
<dbReference type="SMART" id="SM00332">
    <property type="entry name" value="PP2Cc"/>
    <property type="match status" value="1"/>
</dbReference>
<dbReference type="PROSITE" id="PS51746">
    <property type="entry name" value="PPM_2"/>
    <property type="match status" value="1"/>
</dbReference>
<comment type="caution">
    <text evidence="2">The sequence shown here is derived from an EMBL/GenBank/DDBJ whole genome shotgun (WGS) entry which is preliminary data.</text>
</comment>
<name>A0ABD4T2F8_9CYAN</name>
<dbReference type="Proteomes" id="UP000031561">
    <property type="component" value="Unassembled WGS sequence"/>
</dbReference>
<dbReference type="SMART" id="SM00331">
    <property type="entry name" value="PP2C_SIG"/>
    <property type="match status" value="1"/>
</dbReference>
<dbReference type="Gene3D" id="3.60.40.10">
    <property type="entry name" value="PPM-type phosphatase domain"/>
    <property type="match status" value="1"/>
</dbReference>
<dbReference type="InterPro" id="IPR036457">
    <property type="entry name" value="PPM-type-like_dom_sf"/>
</dbReference>
<proteinExistence type="predicted"/>